<dbReference type="Proteomes" id="UP000192927">
    <property type="component" value="Unassembled WGS sequence"/>
</dbReference>
<dbReference type="Gene3D" id="1.10.3210.10">
    <property type="entry name" value="Hypothetical protein af1432"/>
    <property type="match status" value="1"/>
</dbReference>
<keyword evidence="2" id="KW-0378">Hydrolase</keyword>
<dbReference type="AlphaFoldDB" id="A0A1W5DCH3"/>
<evidence type="ECO:0000256" key="1">
    <source>
        <dbReference type="ARBA" id="ARBA00022723"/>
    </source>
</evidence>
<sequence length="166" mass="18506">MLAPPALSSRLNMPHCTQMALVHDMAEALVGDITPLDGVAKEEKSRRESTTMDYMTGTLLGGVDGGAAGGAIRAVWQEYEDGATLEARFVHDVDKVELLLQMMEYERRGEGRLDLGEFLSVAQRVELEEMKGWCREVLREREEFWRGVGVRPARADVAERLLSRAA</sequence>
<evidence type="ECO:0000259" key="3">
    <source>
        <dbReference type="Pfam" id="PF13023"/>
    </source>
</evidence>
<protein>
    <submittedName>
        <fullName evidence="4">Hd domain-containing protein</fullName>
    </submittedName>
</protein>
<dbReference type="GO" id="GO:0002953">
    <property type="term" value="F:5'-deoxynucleotidase activity"/>
    <property type="evidence" value="ECO:0007669"/>
    <property type="project" value="InterPro"/>
</dbReference>
<reference evidence="5" key="1">
    <citation type="submission" date="2017-03" db="EMBL/GenBank/DDBJ databases">
        <authorList>
            <person name="Sharma R."/>
            <person name="Thines M."/>
        </authorList>
    </citation>
    <scope>NUCLEOTIDE SEQUENCE [LARGE SCALE GENOMIC DNA]</scope>
</reference>
<keyword evidence="1" id="KW-0479">Metal-binding</keyword>
<dbReference type="GO" id="GO:0005737">
    <property type="term" value="C:cytoplasm"/>
    <property type="evidence" value="ECO:0007669"/>
    <property type="project" value="TreeGrafter"/>
</dbReference>
<organism evidence="4 5">
    <name type="scientific">Lasallia pustulata</name>
    <dbReference type="NCBI Taxonomy" id="136370"/>
    <lineage>
        <taxon>Eukaryota</taxon>
        <taxon>Fungi</taxon>
        <taxon>Dikarya</taxon>
        <taxon>Ascomycota</taxon>
        <taxon>Pezizomycotina</taxon>
        <taxon>Lecanoromycetes</taxon>
        <taxon>OSLEUM clade</taxon>
        <taxon>Umbilicariomycetidae</taxon>
        <taxon>Umbilicariales</taxon>
        <taxon>Umbilicariaceae</taxon>
        <taxon>Lasallia</taxon>
    </lineage>
</organism>
<keyword evidence="5" id="KW-1185">Reference proteome</keyword>
<dbReference type="InterPro" id="IPR006674">
    <property type="entry name" value="HD_domain"/>
</dbReference>
<name>A0A1W5DCH3_9LECA</name>
<feature type="domain" description="HD" evidence="3">
    <location>
        <begin position="1"/>
        <end position="125"/>
    </location>
</feature>
<proteinExistence type="predicted"/>
<dbReference type="SUPFAM" id="SSF109604">
    <property type="entry name" value="HD-domain/PDEase-like"/>
    <property type="match status" value="1"/>
</dbReference>
<dbReference type="PANTHER" id="PTHR11845:SF13">
    <property type="entry name" value="5'-DEOXYNUCLEOTIDASE HDDC2"/>
    <property type="match status" value="1"/>
</dbReference>
<dbReference type="EMBL" id="FWEW01003741">
    <property type="protein sequence ID" value="SLM40786.1"/>
    <property type="molecule type" value="Genomic_DNA"/>
</dbReference>
<dbReference type="PANTHER" id="PTHR11845">
    <property type="entry name" value="5'-DEOXYNUCLEOTIDASE HDDC2"/>
    <property type="match status" value="1"/>
</dbReference>
<evidence type="ECO:0000256" key="2">
    <source>
        <dbReference type="ARBA" id="ARBA00022801"/>
    </source>
</evidence>
<dbReference type="Pfam" id="PF13023">
    <property type="entry name" value="HD_3"/>
    <property type="match status" value="1"/>
</dbReference>
<accession>A0A1W5DCH3</accession>
<dbReference type="GO" id="GO:0046872">
    <property type="term" value="F:metal ion binding"/>
    <property type="evidence" value="ECO:0007669"/>
    <property type="project" value="UniProtKB-KW"/>
</dbReference>
<evidence type="ECO:0000313" key="4">
    <source>
        <dbReference type="EMBL" id="SLM40786.1"/>
    </source>
</evidence>
<dbReference type="InterPro" id="IPR039356">
    <property type="entry name" value="YfbR/HDDC2"/>
</dbReference>
<evidence type="ECO:0000313" key="5">
    <source>
        <dbReference type="Proteomes" id="UP000192927"/>
    </source>
</evidence>